<dbReference type="InterPro" id="IPR014041">
    <property type="entry name" value="ESCRT-II_cplx_Vps25-sub_N"/>
</dbReference>
<evidence type="ECO:0000256" key="6">
    <source>
        <dbReference type="ARBA" id="ARBA00022927"/>
    </source>
</evidence>
<dbReference type="PANTHER" id="PTHR13149">
    <property type="entry name" value="VACUOLAR PROTEIN SORTING-ASSOCIATED PROTEIN VPS25"/>
    <property type="match status" value="1"/>
</dbReference>
<evidence type="ECO:0000256" key="3">
    <source>
        <dbReference type="ARBA" id="ARBA00017934"/>
    </source>
</evidence>
<dbReference type="FunFam" id="1.10.10.570:FF:000003">
    <property type="entry name" value="Vacuolar protein-sorting-associated protein 25"/>
    <property type="match status" value="1"/>
</dbReference>
<dbReference type="GO" id="GO:0043328">
    <property type="term" value="P:protein transport to vacuole involved in ubiquitin-dependent protein catabolic process via the multivesicular body sorting pathway"/>
    <property type="evidence" value="ECO:0007669"/>
    <property type="project" value="TreeGrafter"/>
</dbReference>
<evidence type="ECO:0000256" key="1">
    <source>
        <dbReference type="ARBA" id="ARBA00004496"/>
    </source>
</evidence>
<dbReference type="GO" id="GO:0016236">
    <property type="term" value="P:macroautophagy"/>
    <property type="evidence" value="ECO:0007669"/>
    <property type="project" value="UniProtKB-ARBA"/>
</dbReference>
<dbReference type="InterPro" id="IPR008570">
    <property type="entry name" value="ESCRT-II_cplx_Vps25-sub"/>
</dbReference>
<dbReference type="GO" id="GO:0005198">
    <property type="term" value="F:structural molecule activity"/>
    <property type="evidence" value="ECO:0007669"/>
    <property type="project" value="TreeGrafter"/>
</dbReference>
<dbReference type="Gene3D" id="1.10.10.10">
    <property type="entry name" value="Winged helix-like DNA-binding domain superfamily/Winged helix DNA-binding domain"/>
    <property type="match status" value="1"/>
</dbReference>
<name>A0A0K8TNG0_TABBR</name>
<comment type="subcellular location">
    <subcellularLocation>
        <location evidence="1">Cytoplasm</location>
    </subcellularLocation>
</comment>
<organism evidence="8">
    <name type="scientific">Tabanus bromius</name>
    <name type="common">Band-eyed brown horse fly</name>
    <dbReference type="NCBI Taxonomy" id="304241"/>
    <lineage>
        <taxon>Eukaryota</taxon>
        <taxon>Metazoa</taxon>
        <taxon>Ecdysozoa</taxon>
        <taxon>Arthropoda</taxon>
        <taxon>Hexapoda</taxon>
        <taxon>Insecta</taxon>
        <taxon>Pterygota</taxon>
        <taxon>Neoptera</taxon>
        <taxon>Endopterygota</taxon>
        <taxon>Diptera</taxon>
        <taxon>Brachycera</taxon>
        <taxon>Tabanomorpha</taxon>
        <taxon>Tabanoidea</taxon>
        <taxon>Tabanidae</taxon>
        <taxon>Tabanus</taxon>
    </lineage>
</organism>
<evidence type="ECO:0000256" key="2">
    <source>
        <dbReference type="ARBA" id="ARBA00009674"/>
    </source>
</evidence>
<keyword evidence="5" id="KW-0963">Cytoplasm</keyword>
<keyword evidence="6" id="KW-0653">Protein transport</keyword>
<evidence type="ECO:0000256" key="4">
    <source>
        <dbReference type="ARBA" id="ARBA00022448"/>
    </source>
</evidence>
<dbReference type="FunFam" id="1.10.10.10:FF:000141">
    <property type="entry name" value="vacuolar protein-sorting-associated protein 25"/>
    <property type="match status" value="1"/>
</dbReference>
<evidence type="ECO:0000313" key="8">
    <source>
        <dbReference type="EMBL" id="JAI15646.1"/>
    </source>
</evidence>
<comment type="similarity">
    <text evidence="2">Belongs to the VPS25 family.</text>
</comment>
<dbReference type="Pfam" id="PF05871">
    <property type="entry name" value="ESCRT-II"/>
    <property type="match status" value="1"/>
</dbReference>
<proteinExistence type="evidence at transcript level"/>
<dbReference type="PANTHER" id="PTHR13149:SF0">
    <property type="entry name" value="VACUOLAR PROTEIN-SORTING-ASSOCIATED PROTEIN 25"/>
    <property type="match status" value="1"/>
</dbReference>
<dbReference type="SUPFAM" id="SSF46785">
    <property type="entry name" value="Winged helix' DNA-binding domain"/>
    <property type="match status" value="2"/>
</dbReference>
<evidence type="ECO:0000256" key="7">
    <source>
        <dbReference type="ARBA" id="ARBA00030094"/>
    </source>
</evidence>
<dbReference type="Gene3D" id="1.10.10.570">
    <property type="entry name" value="Winged helix' DNA-binding domain. Chain C. Domain 1"/>
    <property type="match status" value="1"/>
</dbReference>
<dbReference type="GO" id="GO:0000814">
    <property type="term" value="C:ESCRT II complex"/>
    <property type="evidence" value="ECO:0007669"/>
    <property type="project" value="InterPro"/>
</dbReference>
<accession>A0A0K8TNG0</accession>
<reference evidence="8" key="1">
    <citation type="journal article" date="2015" name="Insect Biochem. Mol. Biol.">
        <title>An insight into the sialome of the horse fly, Tabanus bromius.</title>
        <authorList>
            <person name="Ribeiro J.M."/>
            <person name="Kazimirova M."/>
            <person name="Takac P."/>
            <person name="Andersen J.F."/>
            <person name="Francischetti I.M."/>
        </authorList>
    </citation>
    <scope>NUCLEOTIDE SEQUENCE</scope>
</reference>
<evidence type="ECO:0000256" key="5">
    <source>
        <dbReference type="ARBA" id="ARBA00022490"/>
    </source>
</evidence>
<dbReference type="GO" id="GO:0042803">
    <property type="term" value="F:protein homodimerization activity"/>
    <property type="evidence" value="ECO:0007669"/>
    <property type="project" value="TreeGrafter"/>
</dbReference>
<keyword evidence="4" id="KW-0813">Transport</keyword>
<dbReference type="EMBL" id="GDAI01001957">
    <property type="protein sequence ID" value="JAI15646.1"/>
    <property type="molecule type" value="mRNA"/>
</dbReference>
<dbReference type="InterPro" id="IPR036388">
    <property type="entry name" value="WH-like_DNA-bd_sf"/>
</dbReference>
<dbReference type="AlphaFoldDB" id="A0A0K8TNG0"/>
<protein>
    <recommendedName>
        <fullName evidence="3">Vacuolar protein-sorting-associated protein 25</fullName>
    </recommendedName>
    <alternativeName>
        <fullName evidence="7">ESCRT-II complex subunit VPS25</fullName>
    </alternativeName>
</protein>
<sequence length="173" mass="20535">MGEFEWPWEYSFPPFFTLQPNEKTREQQFSVWRNLILKYCKQKNQALINVNEDSELFSNKSIDRELPLKVRNLIFEELCKTGNAGPIDKKRGQWEVYWHTLDEWAKLIYNWAVETGQTNTVCTLFEISNGDNSIGQEFHQLDTEIILKALRHLESQDKCELMLYDDSQGVKFF</sequence>
<dbReference type="InterPro" id="IPR036390">
    <property type="entry name" value="WH_DNA-bd_sf"/>
</dbReference>